<reference evidence="1" key="1">
    <citation type="journal article" date="2020" name="Stud. Mycol.">
        <title>101 Dothideomycetes genomes: a test case for predicting lifestyles and emergence of pathogens.</title>
        <authorList>
            <person name="Haridas S."/>
            <person name="Albert R."/>
            <person name="Binder M."/>
            <person name="Bloem J."/>
            <person name="Labutti K."/>
            <person name="Salamov A."/>
            <person name="Andreopoulos B."/>
            <person name="Baker S."/>
            <person name="Barry K."/>
            <person name="Bills G."/>
            <person name="Bluhm B."/>
            <person name="Cannon C."/>
            <person name="Castanera R."/>
            <person name="Culley D."/>
            <person name="Daum C."/>
            <person name="Ezra D."/>
            <person name="Gonzalez J."/>
            <person name="Henrissat B."/>
            <person name="Kuo A."/>
            <person name="Liang C."/>
            <person name="Lipzen A."/>
            <person name="Lutzoni F."/>
            <person name="Magnuson J."/>
            <person name="Mondo S."/>
            <person name="Nolan M."/>
            <person name="Ohm R."/>
            <person name="Pangilinan J."/>
            <person name="Park H.-J."/>
            <person name="Ramirez L."/>
            <person name="Alfaro M."/>
            <person name="Sun H."/>
            <person name="Tritt A."/>
            <person name="Yoshinaga Y."/>
            <person name="Zwiers L.-H."/>
            <person name="Turgeon B."/>
            <person name="Goodwin S."/>
            <person name="Spatafora J."/>
            <person name="Crous P."/>
            <person name="Grigoriev I."/>
        </authorList>
    </citation>
    <scope>NUCLEOTIDE SEQUENCE</scope>
    <source>
        <strain evidence="1">CBS 675.92</strain>
    </source>
</reference>
<dbReference type="InterPro" id="IPR011990">
    <property type="entry name" value="TPR-like_helical_dom_sf"/>
</dbReference>
<evidence type="ECO:0000313" key="1">
    <source>
        <dbReference type="EMBL" id="KAF1957284.1"/>
    </source>
</evidence>
<dbReference type="Proteomes" id="UP000800035">
    <property type="component" value="Unassembled WGS sequence"/>
</dbReference>
<protein>
    <submittedName>
        <fullName evidence="1">Uncharacterized protein</fullName>
    </submittedName>
</protein>
<dbReference type="EMBL" id="ML976989">
    <property type="protein sequence ID" value="KAF1957284.1"/>
    <property type="molecule type" value="Genomic_DNA"/>
</dbReference>
<dbReference type="OrthoDB" id="3779632at2759"/>
<organism evidence="1 2">
    <name type="scientific">Byssothecium circinans</name>
    <dbReference type="NCBI Taxonomy" id="147558"/>
    <lineage>
        <taxon>Eukaryota</taxon>
        <taxon>Fungi</taxon>
        <taxon>Dikarya</taxon>
        <taxon>Ascomycota</taxon>
        <taxon>Pezizomycotina</taxon>
        <taxon>Dothideomycetes</taxon>
        <taxon>Pleosporomycetidae</taxon>
        <taxon>Pleosporales</taxon>
        <taxon>Massarineae</taxon>
        <taxon>Massarinaceae</taxon>
        <taxon>Byssothecium</taxon>
    </lineage>
</organism>
<sequence length="561" mass="63170">MTSALGPVELNPSGSLTLQFLPIDPLTGQTSPAKNHTAIGIMSRLEQLPQGIRRNIFRYLLVAGRVRQPPSRFLIEGYNFEVALLHVSRTINSDAAAVLYGENTFVGVRFGFGPQTEEALSNHEVPFFKPKYAFNRATLDIVIKTKMSQTEVTILLLIDDITKFTRALRILDFANFVGYDFDFTLRQTPVTPITIQEQLFLPFQQVRGAVYQQEVSFSGPVDPALVARVTTAVTQNVAWLRGGLLEIHDLALSMKRNGDWAFEIGNVDMAQAKYDDARFFLEAALKQNNKMQGIDSHLIAVIQRLEIFVWTDTALVMLSGMMKAYQGRRRWQDVVIFSKTIEKAAEVLRKCKKDMGLTEVLVRFYYLLGIAELGLEHPNKAGKAFAKAYKMISEPVTKQGWEAARAWPAMTQKERRTHLDTILAGMPKKPLVAPEVHKHITPEVASEIWVMRELGLQGPIPYEDKILGAFAVCMTMKPHPNLPQGGPRTARVGEVKPEVLQKHVNKFKKQMKAYAKYKPACWIALSLDEIGEESICDDPSQLSAIQQMSRQFREMMPGLFT</sequence>
<accession>A0A6A5TY81</accession>
<keyword evidence="2" id="KW-1185">Reference proteome</keyword>
<evidence type="ECO:0000313" key="2">
    <source>
        <dbReference type="Proteomes" id="UP000800035"/>
    </source>
</evidence>
<name>A0A6A5TY81_9PLEO</name>
<dbReference type="SUPFAM" id="SSF48452">
    <property type="entry name" value="TPR-like"/>
    <property type="match status" value="1"/>
</dbReference>
<dbReference type="AlphaFoldDB" id="A0A6A5TY81"/>
<gene>
    <name evidence="1" type="ORF">CC80DRAFT_41688</name>
</gene>
<proteinExistence type="predicted"/>